<dbReference type="InterPro" id="IPR000182">
    <property type="entry name" value="GNAT_dom"/>
</dbReference>
<keyword evidence="2" id="KW-0496">Mitochondrion</keyword>
<dbReference type="InterPro" id="IPR016181">
    <property type="entry name" value="Acyl_CoA_acyltransferase"/>
</dbReference>
<dbReference type="EMBL" id="OVEO01000007">
    <property type="protein sequence ID" value="SPQ97276.1"/>
    <property type="molecule type" value="Genomic_DNA"/>
</dbReference>
<evidence type="ECO:0000313" key="2">
    <source>
        <dbReference type="EMBL" id="SPQ97276.1"/>
    </source>
</evidence>
<name>A0A3P3YAT1_PLABS</name>
<dbReference type="InterPro" id="IPR051908">
    <property type="entry name" value="Ribosomal_N-acetyltransferase"/>
</dbReference>
<dbReference type="CDD" id="cd04301">
    <property type="entry name" value="NAT_SF"/>
    <property type="match status" value="1"/>
</dbReference>
<dbReference type="PANTHER" id="PTHR43441">
    <property type="entry name" value="RIBOSOMAL-PROTEIN-SERINE ACETYLTRANSFERASE"/>
    <property type="match status" value="1"/>
</dbReference>
<dbReference type="PANTHER" id="PTHR43441:SF2">
    <property type="entry name" value="FAMILY ACETYLTRANSFERASE, PUTATIVE (AFU_ORTHOLOGUE AFUA_7G00850)-RELATED"/>
    <property type="match status" value="1"/>
</dbReference>
<reference evidence="2 3" key="1">
    <citation type="submission" date="2018-03" db="EMBL/GenBank/DDBJ databases">
        <authorList>
            <person name="Fogelqvist J."/>
        </authorList>
    </citation>
    <scope>NUCLEOTIDE SEQUENCE [LARGE SCALE GENOMIC DNA]</scope>
</reference>
<dbReference type="GO" id="GO:1990189">
    <property type="term" value="F:protein N-terminal-serine acetyltransferase activity"/>
    <property type="evidence" value="ECO:0007669"/>
    <property type="project" value="TreeGrafter"/>
</dbReference>
<dbReference type="PROSITE" id="PS51186">
    <property type="entry name" value="GNAT"/>
    <property type="match status" value="1"/>
</dbReference>
<gene>
    <name evidence="2" type="ORF">PLBR_LOCUS4491</name>
</gene>
<dbReference type="SUPFAM" id="SSF55729">
    <property type="entry name" value="Acyl-CoA N-acyltransferases (Nat)"/>
    <property type="match status" value="1"/>
</dbReference>
<dbReference type="Pfam" id="PF13302">
    <property type="entry name" value="Acetyltransf_3"/>
    <property type="match status" value="1"/>
</dbReference>
<sequence>MTSFPRSPCRGQVTLAPLDPVAHGDELYGIMTNEYFRYMPFGPFESQPQYMGKLECIHKSPTWMPFVMRENASGMLIGMVAFLNIVPEYKAAEIGMIWVAEKFQGRGYAAEASGLLLWHAFRNLHLRRVEWKAHHKNVPSQNLATKLGVVHEGTFRKHMFFKGESRDSLFYSVIDDDYEHVEKNLDNIVSRRRA</sequence>
<protein>
    <recommendedName>
        <fullName evidence="1">N-acetyltransferase domain-containing protein</fullName>
    </recommendedName>
</protein>
<dbReference type="Proteomes" id="UP000290189">
    <property type="component" value="Unassembled WGS sequence"/>
</dbReference>
<proteinExistence type="predicted"/>
<evidence type="ECO:0000259" key="1">
    <source>
        <dbReference type="PROSITE" id="PS51186"/>
    </source>
</evidence>
<organism evidence="2 3">
    <name type="scientific">Plasmodiophora brassicae</name>
    <name type="common">Clubroot disease agent</name>
    <dbReference type="NCBI Taxonomy" id="37360"/>
    <lineage>
        <taxon>Eukaryota</taxon>
        <taxon>Sar</taxon>
        <taxon>Rhizaria</taxon>
        <taxon>Endomyxa</taxon>
        <taxon>Phytomyxea</taxon>
        <taxon>Plasmodiophorida</taxon>
        <taxon>Plasmodiophoridae</taxon>
        <taxon>Plasmodiophora</taxon>
    </lineage>
</organism>
<geneLocation type="mitochondrion" evidence="2"/>
<feature type="domain" description="N-acetyltransferase" evidence="1">
    <location>
        <begin position="13"/>
        <end position="167"/>
    </location>
</feature>
<accession>A0A3P3YAT1</accession>
<dbReference type="GO" id="GO:0008999">
    <property type="term" value="F:protein-N-terminal-alanine acetyltransferase activity"/>
    <property type="evidence" value="ECO:0007669"/>
    <property type="project" value="TreeGrafter"/>
</dbReference>
<evidence type="ECO:0000313" key="3">
    <source>
        <dbReference type="Proteomes" id="UP000290189"/>
    </source>
</evidence>
<dbReference type="Gene3D" id="3.40.630.30">
    <property type="match status" value="1"/>
</dbReference>
<dbReference type="AlphaFoldDB" id="A0A3P3YAT1"/>